<dbReference type="Gene3D" id="1.10.10.10">
    <property type="entry name" value="Winged helix-like DNA-binding domain superfamily/Winged helix DNA-binding domain"/>
    <property type="match status" value="1"/>
</dbReference>
<evidence type="ECO:0000313" key="3">
    <source>
        <dbReference type="Proteomes" id="UP000033588"/>
    </source>
</evidence>
<dbReference type="OrthoDB" id="5497412at2"/>
<dbReference type="SUPFAM" id="SSF46894">
    <property type="entry name" value="C-terminal effector domain of the bipartite response regulators"/>
    <property type="match status" value="1"/>
</dbReference>
<feature type="domain" description="HTH luxR-type" evidence="1">
    <location>
        <begin position="299"/>
        <end position="356"/>
    </location>
</feature>
<dbReference type="EMBL" id="LACC01000008">
    <property type="protein sequence ID" value="KJZ49396.1"/>
    <property type="molecule type" value="Genomic_DNA"/>
</dbReference>
<evidence type="ECO:0000313" key="2">
    <source>
        <dbReference type="EMBL" id="KJZ49396.1"/>
    </source>
</evidence>
<gene>
    <name evidence="2" type="ORF">VC35_05200</name>
</gene>
<dbReference type="PATRIC" id="fig|294.132.peg.5611"/>
<dbReference type="GO" id="GO:0003677">
    <property type="term" value="F:DNA binding"/>
    <property type="evidence" value="ECO:0007669"/>
    <property type="project" value="InterPro"/>
</dbReference>
<dbReference type="Proteomes" id="UP000033588">
    <property type="component" value="Unassembled WGS sequence"/>
</dbReference>
<organism evidence="2 3">
    <name type="scientific">Pseudomonas fluorescens</name>
    <dbReference type="NCBI Taxonomy" id="294"/>
    <lineage>
        <taxon>Bacteria</taxon>
        <taxon>Pseudomonadati</taxon>
        <taxon>Pseudomonadota</taxon>
        <taxon>Gammaproteobacteria</taxon>
        <taxon>Pseudomonadales</taxon>
        <taxon>Pseudomonadaceae</taxon>
        <taxon>Pseudomonas</taxon>
    </lineage>
</organism>
<dbReference type="InterPro" id="IPR000792">
    <property type="entry name" value="Tscrpt_reg_LuxR_C"/>
</dbReference>
<accession>A0A0F4TYG3</accession>
<evidence type="ECO:0000259" key="1">
    <source>
        <dbReference type="SMART" id="SM00421"/>
    </source>
</evidence>
<comment type="caution">
    <text evidence="2">The sequence shown here is derived from an EMBL/GenBank/DDBJ whole genome shotgun (WGS) entry which is preliminary data.</text>
</comment>
<name>A0A0F4TYG3_PSEFL</name>
<reference evidence="2 3" key="1">
    <citation type="submission" date="2015-03" db="EMBL/GenBank/DDBJ databases">
        <title>Comparative genomics of Pseudomonas insights into diversity of traits involved in vanlence and defense.</title>
        <authorList>
            <person name="Qin Y."/>
        </authorList>
    </citation>
    <scope>NUCLEOTIDE SEQUENCE [LARGE SCALE GENOMIC DNA]</scope>
    <source>
        <strain evidence="2 3">C8</strain>
    </source>
</reference>
<proteinExistence type="predicted"/>
<dbReference type="InterPro" id="IPR036388">
    <property type="entry name" value="WH-like_DNA-bd_sf"/>
</dbReference>
<sequence length="370" mass="40862">MVGRVDQNRMTLAIYRGLLGDDPWRDTVRHLAAYMESSSAIIVIRPSTSSDLGFLVCQPKNPEVEDAYRAHFWTLDPFLELPIGRVVTIADYLGVDNWLASDFYQRFIGQGGPLYGLGANIVSGNGTVCRIRMYRMASQPAFTEDDKIRLSDLLEHFSQALSLAARIELQETQSELYEGALNRLHIGAIVLDENQKVLRCNHVAQSLLNDSDGLKRAGNGVEAYYRNERSMLQELINSAGPAAQVMSISRASGKRKLGLVVRSIPLREGSEGKCRPAWMIFVCDPDAQTTAPREIMRQVFEFTPAEANLAMELANGLSLDEAAELLGIRRNTARTHLRAIFAKAGVTRQAELVRLVLNGVICLSTPSPAG</sequence>
<dbReference type="AlphaFoldDB" id="A0A0F4TYG3"/>
<dbReference type="GO" id="GO:0006355">
    <property type="term" value="P:regulation of DNA-templated transcription"/>
    <property type="evidence" value="ECO:0007669"/>
    <property type="project" value="InterPro"/>
</dbReference>
<protein>
    <recommendedName>
        <fullName evidence="1">HTH luxR-type domain-containing protein</fullName>
    </recommendedName>
</protein>
<dbReference type="InterPro" id="IPR016032">
    <property type="entry name" value="Sig_transdc_resp-reg_C-effctor"/>
</dbReference>
<dbReference type="SMART" id="SM00421">
    <property type="entry name" value="HTH_LUXR"/>
    <property type="match status" value="1"/>
</dbReference>